<feature type="domain" description="X8" evidence="11">
    <location>
        <begin position="383"/>
        <end position="473"/>
    </location>
</feature>
<dbReference type="EC" id="2.4.1.-" evidence="9"/>
<dbReference type="InterPro" id="IPR004886">
    <property type="entry name" value="Glucanosyltransferase"/>
</dbReference>
<evidence type="ECO:0000256" key="6">
    <source>
        <dbReference type="ARBA" id="ARBA00023157"/>
    </source>
</evidence>
<dbReference type="GO" id="GO:0098552">
    <property type="term" value="C:side of membrane"/>
    <property type="evidence" value="ECO:0007669"/>
    <property type="project" value="UniProtKB-KW"/>
</dbReference>
<dbReference type="FunFam" id="3.20.20.80:FF:000038">
    <property type="entry name" value="1,3-beta-glucanosyltransferase"/>
    <property type="match status" value="1"/>
</dbReference>
<evidence type="ECO:0000256" key="4">
    <source>
        <dbReference type="ARBA" id="ARBA00022729"/>
    </source>
</evidence>
<dbReference type="Gene3D" id="3.20.20.80">
    <property type="entry name" value="Glycosidases"/>
    <property type="match status" value="1"/>
</dbReference>
<dbReference type="InterPro" id="IPR017853">
    <property type="entry name" value="GH"/>
</dbReference>
<comment type="similarity">
    <text evidence="2 9">Belongs to the glycosyl hydrolase 72 family.</text>
</comment>
<dbReference type="Gene3D" id="1.20.58.1040">
    <property type="match status" value="1"/>
</dbReference>
<comment type="function">
    <text evidence="9">Splits internally a 1,3-beta-glucan molecule and transfers the newly generated reducing end (the donor) to the non-reducing end of another 1,3-beta-glucan molecule (the acceptor) forming a 1,3-beta linkage, resulting in the elongation of 1,3-beta-glucan chains in the cell wall.</text>
</comment>
<dbReference type="EMBL" id="LKEB01000044">
    <property type="protein sequence ID" value="ROW05952.1"/>
    <property type="molecule type" value="Genomic_DNA"/>
</dbReference>
<evidence type="ECO:0000256" key="1">
    <source>
        <dbReference type="ARBA" id="ARBA00004609"/>
    </source>
</evidence>
<evidence type="ECO:0000313" key="12">
    <source>
        <dbReference type="EMBL" id="ROW05952.1"/>
    </source>
</evidence>
<organism evidence="12 13">
    <name type="scientific">Cytospora leucostoma</name>
    <dbReference type="NCBI Taxonomy" id="1230097"/>
    <lineage>
        <taxon>Eukaryota</taxon>
        <taxon>Fungi</taxon>
        <taxon>Dikarya</taxon>
        <taxon>Ascomycota</taxon>
        <taxon>Pezizomycotina</taxon>
        <taxon>Sordariomycetes</taxon>
        <taxon>Sordariomycetidae</taxon>
        <taxon>Diaporthales</taxon>
        <taxon>Cytosporaceae</taxon>
        <taxon>Cytospora</taxon>
    </lineage>
</organism>
<dbReference type="FunCoup" id="A0A423WRH6">
    <property type="interactions" value="140"/>
</dbReference>
<keyword evidence="7" id="KW-0325">Glycoprotein</keyword>
<keyword evidence="9" id="KW-0808">Transferase</keyword>
<dbReference type="InParanoid" id="A0A423WRH6"/>
<feature type="signal peptide" evidence="9">
    <location>
        <begin position="1"/>
        <end position="22"/>
    </location>
</feature>
<dbReference type="SMART" id="SM00768">
    <property type="entry name" value="X8"/>
    <property type="match status" value="1"/>
</dbReference>
<sequence>MYSAKQLAVAAVVAASAASASSVEPIIQKGQHFFYKNGTQFFIKGIAYQQDTASSEAAKRSTDLDYIDPLSDKTLCERDVPILAAAGTNVIRTYAIDPTADHTDCMNLLADAGIYVISDLSSPDEAIDRSDPEWNLALYDRYTSVVDSLAKFDNVIGFFAGNEVTNNASNTDASAFVKAAVRDIKSYINSTQDRWIGVGYAANDDSTIRDNMAYYFNCGDDAESIDFWGYNIYEWCGQSTFQKSGYKSVVDFFQNYSIPVFFAEYGCNTVAGGAGRIFEETTELYSDDMTPVIAGGIVYMYFEEDNDYGLVSAINSKSVSTLKDYTSLSSRVNAATPTSTALASYSATNTPAACPVVGSSWQAASALPPTPDSDLCDCMFESLGCVASSSLNDTAYGDIFGYICGLDDGDLCAGITTNATKGLYGAYSMCSSKQQLGYVLDQYYQSQNSDSSACDFDGSATTQKSSTDSSCKSKLASASSANAVKATATGATSSSTASSTSSSLATPMSVKALFSIGDLAVGAYVVMAMAAGAAMVAL</sequence>
<dbReference type="Proteomes" id="UP000285146">
    <property type="component" value="Unassembled WGS sequence"/>
</dbReference>
<dbReference type="GO" id="GO:0071970">
    <property type="term" value="P:fungal-type cell wall (1-&gt;3)-beta-D-glucan biosynthetic process"/>
    <property type="evidence" value="ECO:0007669"/>
    <property type="project" value="TreeGrafter"/>
</dbReference>
<dbReference type="SUPFAM" id="SSF51445">
    <property type="entry name" value="(Trans)glycosidases"/>
    <property type="match status" value="1"/>
</dbReference>
<dbReference type="STRING" id="1230097.A0A423WRH6"/>
<name>A0A423WRH6_9PEZI</name>
<evidence type="ECO:0000256" key="5">
    <source>
        <dbReference type="ARBA" id="ARBA00023136"/>
    </source>
</evidence>
<evidence type="ECO:0000256" key="9">
    <source>
        <dbReference type="RuleBase" id="RU361209"/>
    </source>
</evidence>
<evidence type="ECO:0000256" key="7">
    <source>
        <dbReference type="ARBA" id="ARBA00023180"/>
    </source>
</evidence>
<dbReference type="Pfam" id="PF07983">
    <property type="entry name" value="X8"/>
    <property type="match status" value="1"/>
</dbReference>
<comment type="subcellular location">
    <subcellularLocation>
        <location evidence="1 9">Cell membrane</location>
        <topology evidence="1 9">Lipid-anchor</topology>
        <topology evidence="1 9">GPI-anchor</topology>
    </subcellularLocation>
</comment>
<dbReference type="PANTHER" id="PTHR31468:SF2">
    <property type="entry name" value="1,3-BETA-GLUCANOSYLTRANSFERASE GAS1"/>
    <property type="match status" value="1"/>
</dbReference>
<dbReference type="Pfam" id="PF03198">
    <property type="entry name" value="Glyco_hydro_72"/>
    <property type="match status" value="1"/>
</dbReference>
<feature type="transmembrane region" description="Helical" evidence="10">
    <location>
        <begin position="512"/>
        <end position="537"/>
    </location>
</feature>
<feature type="chain" id="PRO_5018813100" description="1,3-beta-glucanosyltransferase" evidence="9">
    <location>
        <begin position="23"/>
        <end position="538"/>
    </location>
</feature>
<evidence type="ECO:0000256" key="10">
    <source>
        <dbReference type="SAM" id="Phobius"/>
    </source>
</evidence>
<protein>
    <recommendedName>
        <fullName evidence="9">1,3-beta-glucanosyltransferase</fullName>
        <ecNumber evidence="9">2.4.1.-</ecNumber>
    </recommendedName>
</protein>
<evidence type="ECO:0000259" key="11">
    <source>
        <dbReference type="SMART" id="SM00768"/>
    </source>
</evidence>
<dbReference type="AlphaFoldDB" id="A0A423WRH6"/>
<proteinExistence type="inferred from homology"/>
<evidence type="ECO:0000256" key="8">
    <source>
        <dbReference type="ARBA" id="ARBA00023288"/>
    </source>
</evidence>
<keyword evidence="4 9" id="KW-0732">Signal</keyword>
<keyword evidence="6" id="KW-1015">Disulfide bond</keyword>
<keyword evidence="10" id="KW-1133">Transmembrane helix</keyword>
<evidence type="ECO:0000313" key="13">
    <source>
        <dbReference type="Proteomes" id="UP000285146"/>
    </source>
</evidence>
<keyword evidence="13" id="KW-1185">Reference proteome</keyword>
<reference evidence="12 13" key="1">
    <citation type="submission" date="2015-09" db="EMBL/GenBank/DDBJ databases">
        <title>Host preference determinants of Valsa canker pathogens revealed by comparative genomics.</title>
        <authorList>
            <person name="Yin Z."/>
            <person name="Huang L."/>
        </authorList>
    </citation>
    <scope>NUCLEOTIDE SEQUENCE [LARGE SCALE GENOMIC DNA]</scope>
    <source>
        <strain evidence="12 13">SXYLt</strain>
    </source>
</reference>
<dbReference type="OrthoDB" id="421038at2759"/>
<keyword evidence="3 9" id="KW-0336">GPI-anchor</keyword>
<keyword evidence="10" id="KW-0812">Transmembrane</keyword>
<gene>
    <name evidence="12" type="ORF">VPNG_08452</name>
</gene>
<accession>A0A423WRH6</accession>
<evidence type="ECO:0000256" key="2">
    <source>
        <dbReference type="ARBA" id="ARBA00007528"/>
    </source>
</evidence>
<dbReference type="GO" id="GO:0005886">
    <property type="term" value="C:plasma membrane"/>
    <property type="evidence" value="ECO:0007669"/>
    <property type="project" value="UniProtKB-SubCell"/>
</dbReference>
<dbReference type="GO" id="GO:0031505">
    <property type="term" value="P:fungal-type cell wall organization"/>
    <property type="evidence" value="ECO:0007669"/>
    <property type="project" value="TreeGrafter"/>
</dbReference>
<dbReference type="InterPro" id="IPR012946">
    <property type="entry name" value="X8"/>
</dbReference>
<evidence type="ECO:0000256" key="3">
    <source>
        <dbReference type="ARBA" id="ARBA00022622"/>
    </source>
</evidence>
<keyword evidence="5 9" id="KW-0472">Membrane</keyword>
<dbReference type="PANTHER" id="PTHR31468">
    <property type="entry name" value="1,3-BETA-GLUCANOSYLTRANSFERASE GAS1"/>
    <property type="match status" value="1"/>
</dbReference>
<dbReference type="GO" id="GO:0042124">
    <property type="term" value="F:1,3-beta-glucanosyltransferase activity"/>
    <property type="evidence" value="ECO:0007669"/>
    <property type="project" value="TreeGrafter"/>
</dbReference>
<keyword evidence="8 9" id="KW-0449">Lipoprotein</keyword>
<comment type="caution">
    <text evidence="12">The sequence shown here is derived from an EMBL/GenBank/DDBJ whole genome shotgun (WGS) entry which is preliminary data.</text>
</comment>